<evidence type="ECO:0000313" key="3">
    <source>
        <dbReference type="Proteomes" id="UP000327493"/>
    </source>
</evidence>
<feature type="non-terminal residue" evidence="2">
    <location>
        <position position="148"/>
    </location>
</feature>
<keyword evidence="3" id="KW-1185">Reference proteome</keyword>
<proteinExistence type="predicted"/>
<dbReference type="EMBL" id="VOFY01000013">
    <property type="protein sequence ID" value="KAA8586879.1"/>
    <property type="molecule type" value="Genomic_DNA"/>
</dbReference>
<dbReference type="Proteomes" id="UP000327493">
    <property type="component" value="Chromosome 13"/>
</dbReference>
<gene>
    <name evidence="2" type="ORF">FQN60_000715</name>
</gene>
<feature type="non-terminal residue" evidence="2">
    <location>
        <position position="1"/>
    </location>
</feature>
<evidence type="ECO:0000256" key="1">
    <source>
        <dbReference type="SAM" id="MobiDB-lite"/>
    </source>
</evidence>
<feature type="region of interest" description="Disordered" evidence="1">
    <location>
        <begin position="1"/>
        <end position="20"/>
    </location>
</feature>
<reference evidence="2 3" key="1">
    <citation type="submission" date="2019-08" db="EMBL/GenBank/DDBJ databases">
        <title>A chromosome-level genome assembly, high-density linkage maps, and genome scans reveal the genomic architecture of hybrid incompatibilities underlying speciation via character displacement in darters (Percidae: Etheostominae).</title>
        <authorList>
            <person name="Moran R.L."/>
            <person name="Catchen J.M."/>
            <person name="Fuller R.C."/>
        </authorList>
    </citation>
    <scope>NUCLEOTIDE SEQUENCE [LARGE SCALE GENOMIC DNA]</scope>
    <source>
        <strain evidence="2">EspeVRDwgs_2016</strain>
        <tissue evidence="2">Muscle</tissue>
    </source>
</reference>
<name>A0A5J5D0A2_9PERO</name>
<comment type="caution">
    <text evidence="2">The sequence shown here is derived from an EMBL/GenBank/DDBJ whole genome shotgun (WGS) entry which is preliminary data.</text>
</comment>
<sequence length="148" mass="16501">SITDRKLSPEGGGPVGDSILPAAVLPGIRKTTQVHKKSGYYTRDGDSCREKFGPWRKLMNDEHDSREDEVGKRSSGEERLVEMMNPHLSFCASFNTDGDFNIEDCYLPRMHQLLVVTSVLVALCSLGSVDSSAYDKIVTHSRIRARKE</sequence>
<protein>
    <submittedName>
        <fullName evidence="2">Uncharacterized protein</fullName>
    </submittedName>
</protein>
<evidence type="ECO:0000313" key="2">
    <source>
        <dbReference type="EMBL" id="KAA8586879.1"/>
    </source>
</evidence>
<accession>A0A5J5D0A2</accession>
<organism evidence="2 3">
    <name type="scientific">Etheostoma spectabile</name>
    <name type="common">orangethroat darter</name>
    <dbReference type="NCBI Taxonomy" id="54343"/>
    <lineage>
        <taxon>Eukaryota</taxon>
        <taxon>Metazoa</taxon>
        <taxon>Chordata</taxon>
        <taxon>Craniata</taxon>
        <taxon>Vertebrata</taxon>
        <taxon>Euteleostomi</taxon>
        <taxon>Actinopterygii</taxon>
        <taxon>Neopterygii</taxon>
        <taxon>Teleostei</taxon>
        <taxon>Neoteleostei</taxon>
        <taxon>Acanthomorphata</taxon>
        <taxon>Eupercaria</taxon>
        <taxon>Perciformes</taxon>
        <taxon>Percoidei</taxon>
        <taxon>Percidae</taxon>
        <taxon>Etheostomatinae</taxon>
        <taxon>Etheostoma</taxon>
    </lineage>
</organism>
<dbReference type="AlphaFoldDB" id="A0A5J5D0A2"/>